<keyword evidence="1" id="KW-0547">Nucleotide-binding</keyword>
<reference evidence="5 6" key="1">
    <citation type="submission" date="2016-07" db="EMBL/GenBank/DDBJ databases">
        <title>Pervasive Adenine N6-methylation of Active Genes in Fungi.</title>
        <authorList>
            <consortium name="DOE Joint Genome Institute"/>
            <person name="Mondo S.J."/>
            <person name="Dannebaum R.O."/>
            <person name="Kuo R.C."/>
            <person name="Labutti K."/>
            <person name="Haridas S."/>
            <person name="Kuo A."/>
            <person name="Salamov A."/>
            <person name="Ahrendt S.R."/>
            <person name="Lipzen A."/>
            <person name="Sullivan W."/>
            <person name="Andreopoulos W.B."/>
            <person name="Clum A."/>
            <person name="Lindquist E."/>
            <person name="Daum C."/>
            <person name="Ramamoorthy G.K."/>
            <person name="Gryganskyi A."/>
            <person name="Culley D."/>
            <person name="Magnuson J.K."/>
            <person name="James T.Y."/>
            <person name="O'Malley M.A."/>
            <person name="Stajich J.E."/>
            <person name="Spatafora J.W."/>
            <person name="Visel A."/>
            <person name="Grigoriev I.V."/>
        </authorList>
    </citation>
    <scope>NUCLEOTIDE SEQUENCE [LARGE SCALE GENOMIC DNA]</scope>
    <source>
        <strain evidence="5 6">NRRL 2496</strain>
    </source>
</reference>
<evidence type="ECO:0000256" key="2">
    <source>
        <dbReference type="ARBA" id="ARBA00022840"/>
    </source>
</evidence>
<organism evidence="5 6">
    <name type="scientific">Syncephalastrum racemosum</name>
    <name type="common">Filamentous fungus</name>
    <dbReference type="NCBI Taxonomy" id="13706"/>
    <lineage>
        <taxon>Eukaryota</taxon>
        <taxon>Fungi</taxon>
        <taxon>Fungi incertae sedis</taxon>
        <taxon>Mucoromycota</taxon>
        <taxon>Mucoromycotina</taxon>
        <taxon>Mucoromycetes</taxon>
        <taxon>Mucorales</taxon>
        <taxon>Syncephalastraceae</taxon>
        <taxon>Syncephalastrum</taxon>
    </lineage>
</organism>
<evidence type="ECO:0000313" key="5">
    <source>
        <dbReference type="EMBL" id="ORY98792.1"/>
    </source>
</evidence>
<keyword evidence="5" id="KW-0378">Hydrolase</keyword>
<accession>A0A1X2HIE8</accession>
<feature type="region of interest" description="Disordered" evidence="3">
    <location>
        <begin position="209"/>
        <end position="232"/>
    </location>
</feature>
<dbReference type="EMBL" id="MCGN01000003">
    <property type="protein sequence ID" value="ORY98792.1"/>
    <property type="molecule type" value="Genomic_DNA"/>
</dbReference>
<dbReference type="InParanoid" id="A0A1X2HIE8"/>
<dbReference type="SUPFAM" id="SSF52540">
    <property type="entry name" value="P-loop containing nucleoside triphosphate hydrolases"/>
    <property type="match status" value="1"/>
</dbReference>
<dbReference type="STRING" id="13706.A0A1X2HIE8"/>
<protein>
    <submittedName>
        <fullName evidence="5">P-loop containing nucleoside triphosphate hydrolase protein</fullName>
    </submittedName>
</protein>
<comment type="caution">
    <text evidence="5">The sequence shown here is derived from an EMBL/GenBank/DDBJ whole genome shotgun (WGS) entry which is preliminary data.</text>
</comment>
<keyword evidence="6" id="KW-1185">Reference proteome</keyword>
<dbReference type="OMA" id="TMSIYEN"/>
<dbReference type="InterPro" id="IPR003593">
    <property type="entry name" value="AAA+_ATPase"/>
</dbReference>
<gene>
    <name evidence="5" type="ORF">BCR43DRAFT_488178</name>
</gene>
<dbReference type="AlphaFoldDB" id="A0A1X2HIE8"/>
<dbReference type="GO" id="GO:0016887">
    <property type="term" value="F:ATP hydrolysis activity"/>
    <property type="evidence" value="ECO:0007669"/>
    <property type="project" value="InterPro"/>
</dbReference>
<evidence type="ECO:0000256" key="3">
    <source>
        <dbReference type="SAM" id="MobiDB-lite"/>
    </source>
</evidence>
<dbReference type="PANTHER" id="PTHR43119">
    <property type="entry name" value="ABC TRANSPORT PROTEIN ATP-BINDING COMPONENT-RELATED"/>
    <property type="match status" value="1"/>
</dbReference>
<dbReference type="InterPro" id="IPR003439">
    <property type="entry name" value="ABC_transporter-like_ATP-bd"/>
</dbReference>
<evidence type="ECO:0000313" key="6">
    <source>
        <dbReference type="Proteomes" id="UP000242180"/>
    </source>
</evidence>
<dbReference type="PROSITE" id="PS50893">
    <property type="entry name" value="ABC_TRANSPORTER_2"/>
    <property type="match status" value="1"/>
</dbReference>
<dbReference type="GO" id="GO:0005524">
    <property type="term" value="F:ATP binding"/>
    <property type="evidence" value="ECO:0007669"/>
    <property type="project" value="UniProtKB-KW"/>
</dbReference>
<dbReference type="SMART" id="SM00382">
    <property type="entry name" value="AAA"/>
    <property type="match status" value="1"/>
</dbReference>
<keyword evidence="2" id="KW-0067">ATP-binding</keyword>
<proteinExistence type="predicted"/>
<dbReference type="Pfam" id="PF00005">
    <property type="entry name" value="ABC_tran"/>
    <property type="match status" value="1"/>
</dbReference>
<dbReference type="PANTHER" id="PTHR43119:SF1">
    <property type="entry name" value="ABC TRANSPORTER DOMAIN-CONTAINING PROTEIN"/>
    <property type="match status" value="1"/>
</dbReference>
<name>A0A1X2HIE8_SYNRA</name>
<dbReference type="InterPro" id="IPR027417">
    <property type="entry name" value="P-loop_NTPase"/>
</dbReference>
<sequence>MTLLEATGLSMQVGEGRWLFRDVDIILNPNDVLVLRGPSGAGKTTLLKCLAELVPYDHGELKLNGKAPSDYGIPTWRSRVLYVPQRPAIHAGSPIDLFNMVKKFASQKAKSSLGDPVQIGMDWNLSESHFTEKWSNLSGGEMQRCALAVALALNPDILLLDEPTSALDPESTLLVEKTLKTKTCVWITHSHEQEARVATSTLTLKRLHPTKSSDFDDSQSDRSSSTTVQIRS</sequence>
<dbReference type="Gene3D" id="3.40.50.300">
    <property type="entry name" value="P-loop containing nucleotide triphosphate hydrolases"/>
    <property type="match status" value="1"/>
</dbReference>
<dbReference type="OrthoDB" id="6593433at2759"/>
<dbReference type="Proteomes" id="UP000242180">
    <property type="component" value="Unassembled WGS sequence"/>
</dbReference>
<evidence type="ECO:0000256" key="1">
    <source>
        <dbReference type="ARBA" id="ARBA00022741"/>
    </source>
</evidence>
<feature type="domain" description="ABC transporter" evidence="4">
    <location>
        <begin position="4"/>
        <end position="231"/>
    </location>
</feature>
<evidence type="ECO:0000259" key="4">
    <source>
        <dbReference type="PROSITE" id="PS50893"/>
    </source>
</evidence>
<dbReference type="CDD" id="cd03228">
    <property type="entry name" value="ABCC_MRP_Like"/>
    <property type="match status" value="1"/>
</dbReference>